<sequence>MKGAHDHRPIRILRRKKQPNLRAVNQRHVMPVVRSRIWLRHPDRPTRPTRTPLVQIERHLDDVPAFLIQIAVVVIPWRIHPGRPKTLGLRTDDRVDTRAPSAIGRNRPKVVPVRHAPATAAAHRRDEQAIGRILGIDIQPDHLADFERERIAPTAIADLRGDVSLVTQTRDLPAFFQRFVMLAPGSVHPVGGLVRTRGVFFDQQIDVRLTMVVIVQLHRFGHALRDGSERTDRLRARAFEPRVAAIRHHPLLAGIRVQIVAEDDDSAIIFLLEAKPDARFSAKALNERKRGFVKLSDVFKALIFAAQTFKIKIDAQPIVVVAQCVGNNLDDGLLLKQSGFAASCQFRNFWHQRDAIARFIRGRTEGFELIDDAMRDGGWRGLAELFPAFAEHLPQIGFLRIDGIDGEDRGPSNDLIHRDVGNRARELDVELVKLADFRLSAKS</sequence>
<protein>
    <submittedName>
        <fullName evidence="1">Uncharacterized protein</fullName>
    </submittedName>
</protein>
<evidence type="ECO:0000313" key="2">
    <source>
        <dbReference type="Proteomes" id="UP000054596"/>
    </source>
</evidence>
<dbReference type="AlphaFoldDB" id="A0A158DXY0"/>
<comment type="caution">
    <text evidence="1">The sequence shown here is derived from an EMBL/GenBank/DDBJ whole genome shotgun (WGS) entry which is preliminary data.</text>
</comment>
<dbReference type="EMBL" id="FCOJ02000159">
    <property type="protein sequence ID" value="SAK99046.1"/>
    <property type="molecule type" value="Genomic_DNA"/>
</dbReference>
<dbReference type="Proteomes" id="UP000054596">
    <property type="component" value="Unassembled WGS sequence"/>
</dbReference>
<reference evidence="1" key="1">
    <citation type="submission" date="2016-01" db="EMBL/GenBank/DDBJ databases">
        <authorList>
            <person name="Peeters C."/>
        </authorList>
    </citation>
    <scope>NUCLEOTIDE SEQUENCE [LARGE SCALE GENOMIC DNA]</scope>
    <source>
        <strain evidence="1">LMG 29325</strain>
    </source>
</reference>
<proteinExistence type="predicted"/>
<name>A0A158DXY0_9BURK</name>
<gene>
    <name evidence="1" type="ORF">AWB82_07264</name>
</gene>
<accession>A0A158DXY0</accession>
<organism evidence="1 2">
    <name type="scientific">Caballeronia glebae</name>
    <dbReference type="NCBI Taxonomy" id="1777143"/>
    <lineage>
        <taxon>Bacteria</taxon>
        <taxon>Pseudomonadati</taxon>
        <taxon>Pseudomonadota</taxon>
        <taxon>Betaproteobacteria</taxon>
        <taxon>Burkholderiales</taxon>
        <taxon>Burkholderiaceae</taxon>
        <taxon>Caballeronia</taxon>
    </lineage>
</organism>
<keyword evidence="2" id="KW-1185">Reference proteome</keyword>
<evidence type="ECO:0000313" key="1">
    <source>
        <dbReference type="EMBL" id="SAK99046.1"/>
    </source>
</evidence>